<dbReference type="EMBL" id="BAAAQN010000060">
    <property type="protein sequence ID" value="GAA2054858.1"/>
    <property type="molecule type" value="Genomic_DNA"/>
</dbReference>
<dbReference type="SUPFAM" id="SSF46689">
    <property type="entry name" value="Homeodomain-like"/>
    <property type="match status" value="1"/>
</dbReference>
<reference evidence="8" key="1">
    <citation type="journal article" date="2019" name="Int. J. Syst. Evol. Microbiol.">
        <title>The Global Catalogue of Microorganisms (GCM) 10K type strain sequencing project: providing services to taxonomists for standard genome sequencing and annotation.</title>
        <authorList>
            <consortium name="The Broad Institute Genomics Platform"/>
            <consortium name="The Broad Institute Genome Sequencing Center for Infectious Disease"/>
            <person name="Wu L."/>
            <person name="Ma J."/>
        </authorList>
    </citation>
    <scope>NUCLEOTIDE SEQUENCE [LARGE SCALE GENOMIC DNA]</scope>
    <source>
        <strain evidence="8">JCM 16014</strain>
    </source>
</reference>
<dbReference type="PANTHER" id="PTHR30055:SF151">
    <property type="entry name" value="TRANSCRIPTIONAL REGULATORY PROTEIN"/>
    <property type="match status" value="1"/>
</dbReference>
<dbReference type="PROSITE" id="PS01081">
    <property type="entry name" value="HTH_TETR_1"/>
    <property type="match status" value="1"/>
</dbReference>
<comment type="caution">
    <text evidence="7">The sequence shown here is derived from an EMBL/GenBank/DDBJ whole genome shotgun (WGS) entry which is preliminary data.</text>
</comment>
<evidence type="ECO:0000313" key="7">
    <source>
        <dbReference type="EMBL" id="GAA2054858.1"/>
    </source>
</evidence>
<dbReference type="PROSITE" id="PS50977">
    <property type="entry name" value="HTH_TETR_2"/>
    <property type="match status" value="1"/>
</dbReference>
<dbReference type="Gene3D" id="1.10.357.10">
    <property type="entry name" value="Tetracycline Repressor, domain 2"/>
    <property type="match status" value="2"/>
</dbReference>
<dbReference type="Pfam" id="PF00440">
    <property type="entry name" value="TetR_N"/>
    <property type="match status" value="1"/>
</dbReference>
<proteinExistence type="predicted"/>
<dbReference type="InterPro" id="IPR023772">
    <property type="entry name" value="DNA-bd_HTH_TetR-type_CS"/>
</dbReference>
<keyword evidence="3" id="KW-0804">Transcription</keyword>
<evidence type="ECO:0000256" key="2">
    <source>
        <dbReference type="ARBA" id="ARBA00023125"/>
    </source>
</evidence>
<name>A0ABP5GYN7_9ACTN</name>
<sequence length="282" mass="28769">MARPRTPLLSRDGIVRAALTLVDAEGLDALSTRRLAAELGVSGPSLYNHVATKDELIDAVVDSVVADVDVSAFEGLGSPFEQLGSAAAGRVGSAARAASAAPAAPAPAARAALASAPSEDTASVPSATSAGLSSAPAPSDSTPPPWRSALATWARSYRAALAAHPNVVPALAQGTGRRPAQLRMADAVFGGLVDAGWPRREATSIGALMRSLVIGSALGSFAGSFPADASVYAGVYPHLDQAHLLAEHQREIDERAFEVGLTAVLDGLQLRLTSLQTEARTP</sequence>
<protein>
    <recommendedName>
        <fullName evidence="6">HTH tetR-type domain-containing protein</fullName>
    </recommendedName>
</protein>
<evidence type="ECO:0000256" key="4">
    <source>
        <dbReference type="PROSITE-ProRule" id="PRU00335"/>
    </source>
</evidence>
<feature type="region of interest" description="Disordered" evidence="5">
    <location>
        <begin position="111"/>
        <end position="146"/>
    </location>
</feature>
<keyword evidence="8" id="KW-1185">Reference proteome</keyword>
<dbReference type="InterPro" id="IPR004111">
    <property type="entry name" value="Repressor_TetR_C"/>
</dbReference>
<organism evidence="7 8">
    <name type="scientific">Catenulispora yoronensis</name>
    <dbReference type="NCBI Taxonomy" id="450799"/>
    <lineage>
        <taxon>Bacteria</taxon>
        <taxon>Bacillati</taxon>
        <taxon>Actinomycetota</taxon>
        <taxon>Actinomycetes</taxon>
        <taxon>Catenulisporales</taxon>
        <taxon>Catenulisporaceae</taxon>
        <taxon>Catenulispora</taxon>
    </lineage>
</organism>
<dbReference type="PANTHER" id="PTHR30055">
    <property type="entry name" value="HTH-TYPE TRANSCRIPTIONAL REGULATOR RUTR"/>
    <property type="match status" value="1"/>
</dbReference>
<evidence type="ECO:0000259" key="6">
    <source>
        <dbReference type="PROSITE" id="PS50977"/>
    </source>
</evidence>
<dbReference type="InterPro" id="IPR050109">
    <property type="entry name" value="HTH-type_TetR-like_transc_reg"/>
</dbReference>
<dbReference type="RefSeq" id="WP_344670375.1">
    <property type="nucleotide sequence ID" value="NZ_BAAAQN010000060.1"/>
</dbReference>
<feature type="compositionally biased region" description="Polar residues" evidence="5">
    <location>
        <begin position="120"/>
        <end position="132"/>
    </location>
</feature>
<keyword evidence="1" id="KW-0805">Transcription regulation</keyword>
<dbReference type="SUPFAM" id="SSF48498">
    <property type="entry name" value="Tetracyclin repressor-like, C-terminal domain"/>
    <property type="match status" value="1"/>
</dbReference>
<evidence type="ECO:0000313" key="8">
    <source>
        <dbReference type="Proteomes" id="UP001500751"/>
    </source>
</evidence>
<dbReference type="Pfam" id="PF02909">
    <property type="entry name" value="TetR_C_1"/>
    <property type="match status" value="1"/>
</dbReference>
<dbReference type="Proteomes" id="UP001500751">
    <property type="component" value="Unassembled WGS sequence"/>
</dbReference>
<dbReference type="InterPro" id="IPR001647">
    <property type="entry name" value="HTH_TetR"/>
</dbReference>
<feature type="domain" description="HTH tetR-type" evidence="6">
    <location>
        <begin position="8"/>
        <end position="68"/>
    </location>
</feature>
<dbReference type="InterPro" id="IPR009057">
    <property type="entry name" value="Homeodomain-like_sf"/>
</dbReference>
<evidence type="ECO:0000256" key="3">
    <source>
        <dbReference type="ARBA" id="ARBA00023163"/>
    </source>
</evidence>
<gene>
    <name evidence="7" type="ORF">GCM10009839_74030</name>
</gene>
<keyword evidence="2 4" id="KW-0238">DNA-binding</keyword>
<accession>A0ABP5GYN7</accession>
<dbReference type="PRINTS" id="PR00455">
    <property type="entry name" value="HTHTETR"/>
</dbReference>
<feature type="DNA-binding region" description="H-T-H motif" evidence="4">
    <location>
        <begin position="31"/>
        <end position="50"/>
    </location>
</feature>
<evidence type="ECO:0000256" key="5">
    <source>
        <dbReference type="SAM" id="MobiDB-lite"/>
    </source>
</evidence>
<dbReference type="InterPro" id="IPR036271">
    <property type="entry name" value="Tet_transcr_reg_TetR-rel_C_sf"/>
</dbReference>
<evidence type="ECO:0000256" key="1">
    <source>
        <dbReference type="ARBA" id="ARBA00023015"/>
    </source>
</evidence>